<comment type="caution">
    <text evidence="1">The sequence shown here is derived from an EMBL/GenBank/DDBJ whole genome shotgun (WGS) entry which is preliminary data.</text>
</comment>
<keyword evidence="2" id="KW-1185">Reference proteome</keyword>
<dbReference type="PROSITE" id="PS51257">
    <property type="entry name" value="PROKAR_LIPOPROTEIN"/>
    <property type="match status" value="1"/>
</dbReference>
<dbReference type="Proteomes" id="UP001403385">
    <property type="component" value="Unassembled WGS sequence"/>
</dbReference>
<protein>
    <recommendedName>
        <fullName evidence="3">Septum formation inhibitor Maf</fullName>
    </recommendedName>
</protein>
<evidence type="ECO:0000313" key="1">
    <source>
        <dbReference type="EMBL" id="MEN7549847.1"/>
    </source>
</evidence>
<dbReference type="RefSeq" id="WP_346822625.1">
    <property type="nucleotide sequence ID" value="NZ_JBDKWZ010000010.1"/>
</dbReference>
<accession>A0AAW9S8M2</accession>
<dbReference type="AlphaFoldDB" id="A0AAW9S8M2"/>
<name>A0AAW9S8M2_9BACT</name>
<evidence type="ECO:0000313" key="2">
    <source>
        <dbReference type="Proteomes" id="UP001403385"/>
    </source>
</evidence>
<reference evidence="1 2" key="1">
    <citation type="submission" date="2024-04" db="EMBL/GenBank/DDBJ databases">
        <title>Novel genus in family Flammeovirgaceae.</title>
        <authorList>
            <person name="Nguyen T.H."/>
            <person name="Vuong T.Q."/>
            <person name="Le H."/>
            <person name="Kim S.-G."/>
        </authorList>
    </citation>
    <scope>NUCLEOTIDE SEQUENCE [LARGE SCALE GENOMIC DNA]</scope>
    <source>
        <strain evidence="1 2">JCM 23209</strain>
    </source>
</reference>
<gene>
    <name evidence="1" type="ORF">AAG747_18120</name>
</gene>
<sequence>MKSLLYSFLFWVGLSCAPPTSSDYGKVPEFNEYWYQGKAELTSYQLEQARYGAIHQGHAVLIFVTEPFSLSKHVKPDRPQQTHGEEVSVLKLNFTKKFTTGLYPYSMMASMFTPVEIDRYPNTLKVSSSSQEWCGHTFTQLNLEKNRYRGQLYSYFESEGDQEIKLTKVVLEDEIWNRIRINPQSLPTGTVQMIPGTFYTRLRHQSLAPQTVEASLSVGQEGAVSTYVLKYPAFERTLQIHFQSAFPYEIVGWEESYPSGFGSNAKLLTTKARKKKQLVIDYWNKNQPLDARLRKELDLPE</sequence>
<proteinExistence type="predicted"/>
<evidence type="ECO:0008006" key="3">
    <source>
        <dbReference type="Google" id="ProtNLM"/>
    </source>
</evidence>
<dbReference type="EMBL" id="JBDKWZ010000010">
    <property type="protein sequence ID" value="MEN7549847.1"/>
    <property type="molecule type" value="Genomic_DNA"/>
</dbReference>
<organism evidence="1 2">
    <name type="scientific">Rapidithrix thailandica</name>
    <dbReference type="NCBI Taxonomy" id="413964"/>
    <lineage>
        <taxon>Bacteria</taxon>
        <taxon>Pseudomonadati</taxon>
        <taxon>Bacteroidota</taxon>
        <taxon>Cytophagia</taxon>
        <taxon>Cytophagales</taxon>
        <taxon>Flammeovirgaceae</taxon>
        <taxon>Rapidithrix</taxon>
    </lineage>
</organism>